<keyword evidence="2" id="KW-1185">Reference proteome</keyword>
<evidence type="ECO:0000313" key="1">
    <source>
        <dbReference type="EMBL" id="SCV02714.1"/>
    </source>
</evidence>
<proteinExistence type="predicted"/>
<dbReference type="OrthoDB" id="4038608at2759"/>
<dbReference type="Proteomes" id="UP000191024">
    <property type="component" value="Chromosome H"/>
</dbReference>
<dbReference type="EMBL" id="LT598468">
    <property type="protein sequence ID" value="SCV02714.1"/>
    <property type="molecule type" value="Genomic_DNA"/>
</dbReference>
<reference evidence="2" key="1">
    <citation type="submission" date="2016-03" db="EMBL/GenBank/DDBJ databases">
        <authorList>
            <person name="Devillers H."/>
        </authorList>
    </citation>
    <scope>NUCLEOTIDE SEQUENCE [LARGE SCALE GENOMIC DNA]</scope>
</reference>
<name>A0A1G4KDX1_9SACH</name>
<dbReference type="AlphaFoldDB" id="A0A1G4KDX1"/>
<accession>A0A1G4KDX1</accession>
<gene>
    <name evidence="1" type="ORF">LAMI_0H02256G</name>
</gene>
<protein>
    <submittedName>
        <fullName evidence="1">LAMI_0H02256g1_1</fullName>
    </submittedName>
</protein>
<evidence type="ECO:0000313" key="2">
    <source>
        <dbReference type="Proteomes" id="UP000191024"/>
    </source>
</evidence>
<organism evidence="1 2">
    <name type="scientific">Lachancea mirantina</name>
    <dbReference type="NCBI Taxonomy" id="1230905"/>
    <lineage>
        <taxon>Eukaryota</taxon>
        <taxon>Fungi</taxon>
        <taxon>Dikarya</taxon>
        <taxon>Ascomycota</taxon>
        <taxon>Saccharomycotina</taxon>
        <taxon>Saccharomycetes</taxon>
        <taxon>Saccharomycetales</taxon>
        <taxon>Saccharomycetaceae</taxon>
        <taxon>Lachancea</taxon>
    </lineage>
</organism>
<sequence length="325" mass="37597">MGYVTPGYATRRRKRQKTALKVYYENVNVSENLNAARGASRGAKLTLERLPVDILQHIFVLSGTNNAMPLVNKKFHAVLRANAYLARRYVLENYVWAVENQYVLATEAFDVPALMTFFVDNSEFLDLIDGVKSVDAIITTKDNSTKLLDFPNAFYRHPELLFYNDITGKRVVYSQLLLKLNAFFEIEHPSSLCETVVHWFFWKNDLENYNINHMFYAVKLVLHLSRLRNSTLDDVGPLTEFIINMYMDVTPRLLTLLLCEKLEDAHLISERKARIVDKFVRKFYRGDVSSLSHDSLWRTVSEIKDFELIEVMVRHGGAPSFDVVN</sequence>